<proteinExistence type="predicted"/>
<accession>A0A8S1MR17</accession>
<dbReference type="AlphaFoldDB" id="A0A8S1MR17"/>
<dbReference type="EMBL" id="CAJJDN010000043">
    <property type="protein sequence ID" value="CAD8082620.1"/>
    <property type="molecule type" value="Genomic_DNA"/>
</dbReference>
<dbReference type="Proteomes" id="UP000692954">
    <property type="component" value="Unassembled WGS sequence"/>
</dbReference>
<protein>
    <submittedName>
        <fullName evidence="1">Uncharacterized protein</fullName>
    </submittedName>
</protein>
<comment type="caution">
    <text evidence="1">The sequence shown here is derived from an EMBL/GenBank/DDBJ whole genome shotgun (WGS) entry which is preliminary data.</text>
</comment>
<dbReference type="OrthoDB" id="284362at2759"/>
<evidence type="ECO:0000313" key="2">
    <source>
        <dbReference type="Proteomes" id="UP000692954"/>
    </source>
</evidence>
<keyword evidence="2" id="KW-1185">Reference proteome</keyword>
<gene>
    <name evidence="1" type="ORF">PSON_ATCC_30995.1.T0430306</name>
</gene>
<name>A0A8S1MR17_9CILI</name>
<sequence length="131" mass="15025">MSSNPSSPPTPYKNGSILLNSYTIKDILKQSPNKKVDLYAKIIAISEAQQWDTKYGPQFTKNICLSDNTDIIWASLQQKLLNQHQNDFILENHIVLRNMIIEEQEGVVQLIDDIWTSVQTPESVEINYFTL</sequence>
<evidence type="ECO:0000313" key="1">
    <source>
        <dbReference type="EMBL" id="CAD8082620.1"/>
    </source>
</evidence>
<organism evidence="1 2">
    <name type="scientific">Paramecium sonneborni</name>
    <dbReference type="NCBI Taxonomy" id="65129"/>
    <lineage>
        <taxon>Eukaryota</taxon>
        <taxon>Sar</taxon>
        <taxon>Alveolata</taxon>
        <taxon>Ciliophora</taxon>
        <taxon>Intramacronucleata</taxon>
        <taxon>Oligohymenophorea</taxon>
        <taxon>Peniculida</taxon>
        <taxon>Parameciidae</taxon>
        <taxon>Paramecium</taxon>
    </lineage>
</organism>
<reference evidence="1" key="1">
    <citation type="submission" date="2021-01" db="EMBL/GenBank/DDBJ databases">
        <authorList>
            <consortium name="Genoscope - CEA"/>
            <person name="William W."/>
        </authorList>
    </citation>
    <scope>NUCLEOTIDE SEQUENCE</scope>
</reference>